<keyword evidence="1" id="KW-0812">Transmembrane</keyword>
<evidence type="ECO:0000313" key="3">
    <source>
        <dbReference type="Proteomes" id="UP001623349"/>
    </source>
</evidence>
<evidence type="ECO:0000256" key="1">
    <source>
        <dbReference type="SAM" id="Phobius"/>
    </source>
</evidence>
<keyword evidence="3" id="KW-1185">Reference proteome</keyword>
<keyword evidence="1" id="KW-0472">Membrane</keyword>
<organism evidence="2 3">
    <name type="scientific">Apodemus speciosus</name>
    <name type="common">Large Japanese field mouse</name>
    <dbReference type="NCBI Taxonomy" id="105296"/>
    <lineage>
        <taxon>Eukaryota</taxon>
        <taxon>Metazoa</taxon>
        <taxon>Chordata</taxon>
        <taxon>Craniata</taxon>
        <taxon>Vertebrata</taxon>
        <taxon>Euteleostomi</taxon>
        <taxon>Mammalia</taxon>
        <taxon>Eutheria</taxon>
        <taxon>Euarchontoglires</taxon>
        <taxon>Glires</taxon>
        <taxon>Rodentia</taxon>
        <taxon>Myomorpha</taxon>
        <taxon>Muroidea</taxon>
        <taxon>Muridae</taxon>
        <taxon>Murinae</taxon>
        <taxon>Apodemus</taxon>
    </lineage>
</organism>
<name>A0ABQ0FSI6_APOSI</name>
<accession>A0ABQ0FSI6</accession>
<dbReference type="EMBL" id="BAAFST010000019">
    <property type="protein sequence ID" value="GAB1302206.1"/>
    <property type="molecule type" value="Genomic_DNA"/>
</dbReference>
<sequence>MRGTYPHIPLFHLDEYATESSVDKKGTETVGEAIQLMTSLIIQSLGYFWTYLFFSQAIVFGLGSNYPPITGSSGYTLWASLLNLFNLSGSLSIILQKRPSNNMTDLDHDNEHSKHLCNTSWYVFNNSRTDNDFKFRIFPVAI</sequence>
<comment type="caution">
    <text evidence="2">The sequence shown here is derived from an EMBL/GenBank/DDBJ whole genome shotgun (WGS) entry which is preliminary data.</text>
</comment>
<feature type="transmembrane region" description="Helical" evidence="1">
    <location>
        <begin position="75"/>
        <end position="95"/>
    </location>
</feature>
<dbReference type="Proteomes" id="UP001623349">
    <property type="component" value="Unassembled WGS sequence"/>
</dbReference>
<feature type="transmembrane region" description="Helical" evidence="1">
    <location>
        <begin position="45"/>
        <end position="63"/>
    </location>
</feature>
<protein>
    <submittedName>
        <fullName evidence="2">Membrane-spanning 4-domains, subfamily A, member 19</fullName>
    </submittedName>
</protein>
<proteinExistence type="predicted"/>
<keyword evidence="1" id="KW-1133">Transmembrane helix</keyword>
<reference evidence="2 3" key="1">
    <citation type="submission" date="2024-08" db="EMBL/GenBank/DDBJ databases">
        <title>The draft genome of Apodemus speciosus.</title>
        <authorList>
            <person name="Nabeshima K."/>
            <person name="Suzuki S."/>
            <person name="Onuma M."/>
        </authorList>
    </citation>
    <scope>NUCLEOTIDE SEQUENCE [LARGE SCALE GENOMIC DNA]</scope>
    <source>
        <strain evidence="2">IB14-021</strain>
    </source>
</reference>
<gene>
    <name evidence="2" type="ORF">APTSU1_001744400</name>
</gene>
<evidence type="ECO:0000313" key="2">
    <source>
        <dbReference type="EMBL" id="GAB1302206.1"/>
    </source>
</evidence>